<dbReference type="HOGENOM" id="CLU_2030571_0_0_1"/>
<keyword evidence="3" id="KW-1185">Reference proteome</keyword>
<dbReference type="AlphaFoldDB" id="B8BMM7"/>
<evidence type="ECO:0000313" key="3">
    <source>
        <dbReference type="Proteomes" id="UP000007015"/>
    </source>
</evidence>
<protein>
    <submittedName>
        <fullName evidence="2">Uncharacterized protein</fullName>
    </submittedName>
</protein>
<feature type="compositionally biased region" description="Basic and acidic residues" evidence="1">
    <location>
        <begin position="36"/>
        <end position="51"/>
    </location>
</feature>
<organism evidence="2 3">
    <name type="scientific">Oryza sativa subsp. indica</name>
    <name type="common">Rice</name>
    <dbReference type="NCBI Taxonomy" id="39946"/>
    <lineage>
        <taxon>Eukaryota</taxon>
        <taxon>Viridiplantae</taxon>
        <taxon>Streptophyta</taxon>
        <taxon>Embryophyta</taxon>
        <taxon>Tracheophyta</taxon>
        <taxon>Spermatophyta</taxon>
        <taxon>Magnoliopsida</taxon>
        <taxon>Liliopsida</taxon>
        <taxon>Poales</taxon>
        <taxon>Poaceae</taxon>
        <taxon>BOP clade</taxon>
        <taxon>Oryzoideae</taxon>
        <taxon>Oryzeae</taxon>
        <taxon>Oryzinae</taxon>
        <taxon>Oryza</taxon>
        <taxon>Oryza sativa</taxon>
    </lineage>
</organism>
<dbReference type="EMBL" id="CM000137">
    <property type="protein sequence ID" value="EEC69547.1"/>
    <property type="molecule type" value="Genomic_DNA"/>
</dbReference>
<dbReference type="Proteomes" id="UP000007015">
    <property type="component" value="Chromosome 12"/>
</dbReference>
<evidence type="ECO:0000256" key="1">
    <source>
        <dbReference type="SAM" id="MobiDB-lite"/>
    </source>
</evidence>
<evidence type="ECO:0000313" key="2">
    <source>
        <dbReference type="EMBL" id="EEC69547.1"/>
    </source>
</evidence>
<dbReference type="Gramene" id="BGIOSGA037653-TA">
    <property type="protein sequence ID" value="BGIOSGA037653-PA"/>
    <property type="gene ID" value="BGIOSGA037653"/>
</dbReference>
<sequence>MYLLAATALKVEEVAVRRCKRPRLVGGPDQQGLPMELRRRERDQRGRHPGNDADAVLCEILLTSYTLNLRKMETLMDQIFKTLVGNFSRTNFMSATVHAYANNKPNFVASNAYSNRLMEIGL</sequence>
<proteinExistence type="predicted"/>
<accession>B8BMM7</accession>
<reference evidence="2 3" key="1">
    <citation type="journal article" date="2005" name="PLoS Biol.">
        <title>The genomes of Oryza sativa: a history of duplications.</title>
        <authorList>
            <person name="Yu J."/>
            <person name="Wang J."/>
            <person name="Lin W."/>
            <person name="Li S."/>
            <person name="Li H."/>
            <person name="Zhou J."/>
            <person name="Ni P."/>
            <person name="Dong W."/>
            <person name="Hu S."/>
            <person name="Zeng C."/>
            <person name="Zhang J."/>
            <person name="Zhang Y."/>
            <person name="Li R."/>
            <person name="Xu Z."/>
            <person name="Li S."/>
            <person name="Li X."/>
            <person name="Zheng H."/>
            <person name="Cong L."/>
            <person name="Lin L."/>
            <person name="Yin J."/>
            <person name="Geng J."/>
            <person name="Li G."/>
            <person name="Shi J."/>
            <person name="Liu J."/>
            <person name="Lv H."/>
            <person name="Li J."/>
            <person name="Wang J."/>
            <person name="Deng Y."/>
            <person name="Ran L."/>
            <person name="Shi X."/>
            <person name="Wang X."/>
            <person name="Wu Q."/>
            <person name="Li C."/>
            <person name="Ren X."/>
            <person name="Wang J."/>
            <person name="Wang X."/>
            <person name="Li D."/>
            <person name="Liu D."/>
            <person name="Zhang X."/>
            <person name="Ji Z."/>
            <person name="Zhao W."/>
            <person name="Sun Y."/>
            <person name="Zhang Z."/>
            <person name="Bao J."/>
            <person name="Han Y."/>
            <person name="Dong L."/>
            <person name="Ji J."/>
            <person name="Chen P."/>
            <person name="Wu S."/>
            <person name="Liu J."/>
            <person name="Xiao Y."/>
            <person name="Bu D."/>
            <person name="Tan J."/>
            <person name="Yang L."/>
            <person name="Ye C."/>
            <person name="Zhang J."/>
            <person name="Xu J."/>
            <person name="Zhou Y."/>
            <person name="Yu Y."/>
            <person name="Zhang B."/>
            <person name="Zhuang S."/>
            <person name="Wei H."/>
            <person name="Liu B."/>
            <person name="Lei M."/>
            <person name="Yu H."/>
            <person name="Li Y."/>
            <person name="Xu H."/>
            <person name="Wei S."/>
            <person name="He X."/>
            <person name="Fang L."/>
            <person name="Zhang Z."/>
            <person name="Zhang Y."/>
            <person name="Huang X."/>
            <person name="Su Z."/>
            <person name="Tong W."/>
            <person name="Li J."/>
            <person name="Tong Z."/>
            <person name="Li S."/>
            <person name="Ye J."/>
            <person name="Wang L."/>
            <person name="Fang L."/>
            <person name="Lei T."/>
            <person name="Chen C."/>
            <person name="Chen H."/>
            <person name="Xu Z."/>
            <person name="Li H."/>
            <person name="Huang H."/>
            <person name="Zhang F."/>
            <person name="Xu H."/>
            <person name="Li N."/>
            <person name="Zhao C."/>
            <person name="Li S."/>
            <person name="Dong L."/>
            <person name="Huang Y."/>
            <person name="Li L."/>
            <person name="Xi Y."/>
            <person name="Qi Q."/>
            <person name="Li W."/>
            <person name="Zhang B."/>
            <person name="Hu W."/>
            <person name="Zhang Y."/>
            <person name="Tian X."/>
            <person name="Jiao Y."/>
            <person name="Liang X."/>
            <person name="Jin J."/>
            <person name="Gao L."/>
            <person name="Zheng W."/>
            <person name="Hao B."/>
            <person name="Liu S."/>
            <person name="Wang W."/>
            <person name="Yuan L."/>
            <person name="Cao M."/>
            <person name="McDermott J."/>
            <person name="Samudrala R."/>
            <person name="Wang J."/>
            <person name="Wong G.K."/>
            <person name="Yang H."/>
        </authorList>
    </citation>
    <scope>NUCLEOTIDE SEQUENCE [LARGE SCALE GENOMIC DNA]</scope>
    <source>
        <strain evidence="3">cv. 93-11</strain>
    </source>
</reference>
<gene>
    <name evidence="2" type="ORF">OsI_38838</name>
</gene>
<name>B8BMM7_ORYSI</name>
<feature type="region of interest" description="Disordered" evidence="1">
    <location>
        <begin position="24"/>
        <end position="51"/>
    </location>
</feature>